<feature type="transmembrane region" description="Helical" evidence="1">
    <location>
        <begin position="525"/>
        <end position="548"/>
    </location>
</feature>
<keyword evidence="1" id="KW-0812">Transmembrane</keyword>
<keyword evidence="3" id="KW-1185">Reference proteome</keyword>
<dbReference type="EMBL" id="JARRAG010000001">
    <property type="protein sequence ID" value="MDG3002766.1"/>
    <property type="molecule type" value="Genomic_DNA"/>
</dbReference>
<feature type="transmembrane region" description="Helical" evidence="1">
    <location>
        <begin position="65"/>
        <end position="91"/>
    </location>
</feature>
<feature type="transmembrane region" description="Helical" evidence="1">
    <location>
        <begin position="240"/>
        <end position="262"/>
    </location>
</feature>
<dbReference type="PANTHER" id="PTHR43471:SF1">
    <property type="entry name" value="ABC TRANSPORTER PERMEASE PROTEIN NOSY-RELATED"/>
    <property type="match status" value="1"/>
</dbReference>
<sequence length="597" mass="64189">MAMQDALGPVFAYEWIRTSRRWQLYALRAAFVATILGGLVVVWMSQRWNLDALDLRRIAEFGQTVYNAIVTVELALILLAAPAATAGAVCLDKARGTLLHVMATDLTDAEIVLGKLGAALIPVVGLVFCVLPVLMLTTLLGGVDPVTLLGSVAVSLGTAVLGCTLAFTLSVWGRKTHEVLSATYLFLIFWVTVTPFLATGLRIAGFSPSGWFDSFLHFFAWTNPFNLIAPSYNEPASTHLLSVSVFLVICLAISALMTIATIRRIRSLTLNQRAEAAPSKSRRGRPGLRLPTVLPTPSLDANPVLWREWTRMRPSRWAAWTWLAYSAFALVLTWLALVDVMNGGRVGELAVFANMYLVGIGLLLLSVRAATSLSEERVRGSLDVLLATPMSTPSILAGKWWGTFRLVPCLAVLPGLIGAVACLQSGKWGCLVGMIGLIVAYGAAVTSVGLAISVWVVRQGRVLALSVGLYVAACVGWVVVAVLSEHGSSKFVPLIVMGSPLYGPVFAMFGVLGETAPGPAEMITMVPIGIVVWNVAYWILAIVLFHMACETFDRCLGRVPGWGAYDPAEDGLGALFPRFRRESRDKAPAIPPATEPA</sequence>
<accession>A0ABT6F5B3</accession>
<proteinExistence type="predicted"/>
<feature type="transmembrane region" description="Helical" evidence="1">
    <location>
        <begin position="317"/>
        <end position="337"/>
    </location>
</feature>
<feature type="transmembrane region" description="Helical" evidence="1">
    <location>
        <begin position="491"/>
        <end position="513"/>
    </location>
</feature>
<reference evidence="2 3" key="1">
    <citation type="submission" date="2023-03" db="EMBL/GenBank/DDBJ databases">
        <title>Paludisphaera mucosa sp. nov. a novel planctomycete from northern fen.</title>
        <authorList>
            <person name="Ivanova A."/>
        </authorList>
    </citation>
    <scope>NUCLEOTIDE SEQUENCE [LARGE SCALE GENOMIC DNA]</scope>
    <source>
        <strain evidence="2 3">Pla2</strain>
    </source>
</reference>
<keyword evidence="1" id="KW-1133">Transmembrane helix</keyword>
<keyword evidence="1" id="KW-0472">Membrane</keyword>
<evidence type="ECO:0000256" key="1">
    <source>
        <dbReference type="SAM" id="Phobius"/>
    </source>
</evidence>
<feature type="transmembrane region" description="Helical" evidence="1">
    <location>
        <begin position="148"/>
        <end position="172"/>
    </location>
</feature>
<dbReference type="RefSeq" id="WP_277859130.1">
    <property type="nucleotide sequence ID" value="NZ_JARRAG010000001.1"/>
</dbReference>
<evidence type="ECO:0000313" key="3">
    <source>
        <dbReference type="Proteomes" id="UP001216907"/>
    </source>
</evidence>
<dbReference type="Pfam" id="PF12679">
    <property type="entry name" value="ABC2_membrane_2"/>
    <property type="match status" value="1"/>
</dbReference>
<feature type="transmembrane region" description="Helical" evidence="1">
    <location>
        <begin position="430"/>
        <end position="456"/>
    </location>
</feature>
<dbReference type="Proteomes" id="UP001216907">
    <property type="component" value="Unassembled WGS sequence"/>
</dbReference>
<feature type="transmembrane region" description="Helical" evidence="1">
    <location>
        <begin position="382"/>
        <end position="398"/>
    </location>
</feature>
<feature type="transmembrane region" description="Helical" evidence="1">
    <location>
        <begin position="404"/>
        <end position="423"/>
    </location>
</feature>
<feature type="transmembrane region" description="Helical" evidence="1">
    <location>
        <begin position="112"/>
        <end position="136"/>
    </location>
</feature>
<feature type="transmembrane region" description="Helical" evidence="1">
    <location>
        <begin position="184"/>
        <end position="204"/>
    </location>
</feature>
<name>A0ABT6F5B3_9BACT</name>
<feature type="transmembrane region" description="Helical" evidence="1">
    <location>
        <begin position="25"/>
        <end position="45"/>
    </location>
</feature>
<gene>
    <name evidence="2" type="ORF">PZE19_03105</name>
</gene>
<feature type="transmembrane region" description="Helical" evidence="1">
    <location>
        <begin position="349"/>
        <end position="370"/>
    </location>
</feature>
<organism evidence="2 3">
    <name type="scientific">Paludisphaera mucosa</name>
    <dbReference type="NCBI Taxonomy" id="3030827"/>
    <lineage>
        <taxon>Bacteria</taxon>
        <taxon>Pseudomonadati</taxon>
        <taxon>Planctomycetota</taxon>
        <taxon>Planctomycetia</taxon>
        <taxon>Isosphaerales</taxon>
        <taxon>Isosphaeraceae</taxon>
        <taxon>Paludisphaera</taxon>
    </lineage>
</organism>
<protein>
    <submittedName>
        <fullName evidence="2">ABC transporter permease subunit</fullName>
    </submittedName>
</protein>
<comment type="caution">
    <text evidence="2">The sequence shown here is derived from an EMBL/GenBank/DDBJ whole genome shotgun (WGS) entry which is preliminary data.</text>
</comment>
<feature type="transmembrane region" description="Helical" evidence="1">
    <location>
        <begin position="462"/>
        <end position="484"/>
    </location>
</feature>
<evidence type="ECO:0000313" key="2">
    <source>
        <dbReference type="EMBL" id="MDG3002766.1"/>
    </source>
</evidence>
<dbReference type="PANTHER" id="PTHR43471">
    <property type="entry name" value="ABC TRANSPORTER PERMEASE"/>
    <property type="match status" value="1"/>
</dbReference>